<accession>A0ABN9VI95</accession>
<proteinExistence type="predicted"/>
<sequence length="419" mass="46254">MNEEAPTTNRDRALRVLEALLVTSEHPARPWWTKAPWRTVVVMLMPFLLMCTMFFAADFISLRFLAVAPVLACVSLLPRRAWKRAGRLRRKVLPRARSPEVSLPAKLKIPGGFNSRGFVWVGPARVETVLDSGSARNSVDLDFLRRLIQEPTTSMQVAEVVDIEPMDCGSMLENTTFTAKKLAFIDIALKGGPATEGVTKRLGFAVTKRSSDDLIGRPTLCDLGYAPQKESVALRTLGLQFAAVLPSDCHEHVLNSRSATTAWLESGGDSSQMRTLELAVPSEAQSGRWRLEAGPGLPHGVELIEGPLVVTGSRANAILLVSEDCHAGPRMRLGRVRKATREDLRPLATMEAAEAEQHHVQETSERCSAEVNGTLTKRSPKETFSNPSTRRRDPRRGGRRFPRTLNKKSARHGTQSRSL</sequence>
<dbReference type="Proteomes" id="UP001189429">
    <property type="component" value="Unassembled WGS sequence"/>
</dbReference>
<keyword evidence="2" id="KW-0812">Transmembrane</keyword>
<evidence type="ECO:0000313" key="3">
    <source>
        <dbReference type="EMBL" id="CAK0872941.1"/>
    </source>
</evidence>
<comment type="caution">
    <text evidence="3">The sequence shown here is derived from an EMBL/GenBank/DDBJ whole genome shotgun (WGS) entry which is preliminary data.</text>
</comment>
<feature type="compositionally biased region" description="Basic residues" evidence="1">
    <location>
        <begin position="392"/>
        <end position="411"/>
    </location>
</feature>
<organism evidence="3 4">
    <name type="scientific">Prorocentrum cordatum</name>
    <dbReference type="NCBI Taxonomy" id="2364126"/>
    <lineage>
        <taxon>Eukaryota</taxon>
        <taxon>Sar</taxon>
        <taxon>Alveolata</taxon>
        <taxon>Dinophyceae</taxon>
        <taxon>Prorocentrales</taxon>
        <taxon>Prorocentraceae</taxon>
        <taxon>Prorocentrum</taxon>
    </lineage>
</organism>
<feature type="transmembrane region" description="Helical" evidence="2">
    <location>
        <begin position="37"/>
        <end position="56"/>
    </location>
</feature>
<feature type="compositionally biased region" description="Basic and acidic residues" evidence="1">
    <location>
        <begin position="355"/>
        <end position="368"/>
    </location>
</feature>
<keyword evidence="2" id="KW-0472">Membrane</keyword>
<keyword evidence="4" id="KW-1185">Reference proteome</keyword>
<protein>
    <submittedName>
        <fullName evidence="3">Uncharacterized protein</fullName>
    </submittedName>
</protein>
<evidence type="ECO:0000313" key="4">
    <source>
        <dbReference type="Proteomes" id="UP001189429"/>
    </source>
</evidence>
<dbReference type="EMBL" id="CAUYUJ010017222">
    <property type="protein sequence ID" value="CAK0872941.1"/>
    <property type="molecule type" value="Genomic_DNA"/>
</dbReference>
<feature type="compositionally biased region" description="Polar residues" evidence="1">
    <location>
        <begin position="371"/>
        <end position="388"/>
    </location>
</feature>
<evidence type="ECO:0000256" key="2">
    <source>
        <dbReference type="SAM" id="Phobius"/>
    </source>
</evidence>
<gene>
    <name evidence="3" type="ORF">PCOR1329_LOCUS58272</name>
</gene>
<evidence type="ECO:0000256" key="1">
    <source>
        <dbReference type="SAM" id="MobiDB-lite"/>
    </source>
</evidence>
<feature type="region of interest" description="Disordered" evidence="1">
    <location>
        <begin position="352"/>
        <end position="419"/>
    </location>
</feature>
<keyword evidence="2" id="KW-1133">Transmembrane helix</keyword>
<name>A0ABN9VI95_9DINO</name>
<reference evidence="3" key="1">
    <citation type="submission" date="2023-10" db="EMBL/GenBank/DDBJ databases">
        <authorList>
            <person name="Chen Y."/>
            <person name="Shah S."/>
            <person name="Dougan E. K."/>
            <person name="Thang M."/>
            <person name="Chan C."/>
        </authorList>
    </citation>
    <scope>NUCLEOTIDE SEQUENCE [LARGE SCALE GENOMIC DNA]</scope>
</reference>